<comment type="caution">
    <text evidence="2">The sequence shown here is derived from an EMBL/GenBank/DDBJ whole genome shotgun (WGS) entry which is preliminary data.</text>
</comment>
<evidence type="ECO:0000313" key="2">
    <source>
        <dbReference type="EMBL" id="GAA3231744.1"/>
    </source>
</evidence>
<gene>
    <name evidence="2" type="ORF">GCM10010468_63040</name>
</gene>
<dbReference type="PROSITE" id="PS51257">
    <property type="entry name" value="PROKAR_LIPOPROTEIN"/>
    <property type="match status" value="1"/>
</dbReference>
<dbReference type="Proteomes" id="UP001501237">
    <property type="component" value="Unassembled WGS sequence"/>
</dbReference>
<evidence type="ECO:0000313" key="3">
    <source>
        <dbReference type="Proteomes" id="UP001501237"/>
    </source>
</evidence>
<reference evidence="3" key="1">
    <citation type="journal article" date="2019" name="Int. J. Syst. Evol. Microbiol.">
        <title>The Global Catalogue of Microorganisms (GCM) 10K type strain sequencing project: providing services to taxonomists for standard genome sequencing and annotation.</title>
        <authorList>
            <consortium name="The Broad Institute Genomics Platform"/>
            <consortium name="The Broad Institute Genome Sequencing Center for Infectious Disease"/>
            <person name="Wu L."/>
            <person name="Ma J."/>
        </authorList>
    </citation>
    <scope>NUCLEOTIDE SEQUENCE [LARGE SCALE GENOMIC DNA]</scope>
    <source>
        <strain evidence="3">JCM 9377</strain>
    </source>
</reference>
<proteinExistence type="predicted"/>
<keyword evidence="1" id="KW-0732">Signal</keyword>
<keyword evidence="3" id="KW-1185">Reference proteome</keyword>
<feature type="signal peptide" evidence="1">
    <location>
        <begin position="1"/>
        <end position="17"/>
    </location>
</feature>
<evidence type="ECO:0000256" key="1">
    <source>
        <dbReference type="SAM" id="SignalP"/>
    </source>
</evidence>
<name>A0ABP6QHQ9_9ACTN</name>
<dbReference type="EMBL" id="BAAAUV010000022">
    <property type="protein sequence ID" value="GAA3231744.1"/>
    <property type="molecule type" value="Genomic_DNA"/>
</dbReference>
<dbReference type="RefSeq" id="WP_344835561.1">
    <property type="nucleotide sequence ID" value="NZ_BAAAUV010000022.1"/>
</dbReference>
<accession>A0ABP6QHQ9</accession>
<feature type="chain" id="PRO_5045433402" evidence="1">
    <location>
        <begin position="18"/>
        <end position="178"/>
    </location>
</feature>
<organism evidence="2 3">
    <name type="scientific">Actinocorallia longicatena</name>
    <dbReference type="NCBI Taxonomy" id="111803"/>
    <lineage>
        <taxon>Bacteria</taxon>
        <taxon>Bacillati</taxon>
        <taxon>Actinomycetota</taxon>
        <taxon>Actinomycetes</taxon>
        <taxon>Streptosporangiales</taxon>
        <taxon>Thermomonosporaceae</taxon>
        <taxon>Actinocorallia</taxon>
    </lineage>
</organism>
<protein>
    <submittedName>
        <fullName evidence="2">Uncharacterized protein</fullName>
    </submittedName>
</protein>
<sequence>MRTTLPGLLLLSALAGCGGLGTPAGTVAPSRGHVTEPPAALELSTRMARLGAAEDLIYLIDLEGVTRTAQTSLPEGGYQAVYTEGGIAFTLTVERRDLTADECPSLPIPDAGGPVRCVPTTTGFYRRGGGRHEIVLSRDGFIVRLGGPRTVPRTRLRSLAFAAHHASAEEFDALLPPR</sequence>